<evidence type="ECO:0000259" key="4">
    <source>
        <dbReference type="Pfam" id="PF13806"/>
    </source>
</evidence>
<keyword evidence="3" id="KW-0472">Membrane</keyword>
<gene>
    <name evidence="5" type="primary">g13409</name>
    <name evidence="5" type="ORF">VP750_LOCUS11884</name>
</gene>
<sequence>MARGPLLLTSRIAPTLRRSGLRHSFGAKAFASGRKGSRSIIRAAAEPEVEDSETETDTGPILQNEDAEGEWVPVCKPEEVPKGFRFEARAAGVDILLLWYRNQMYAIEQRSPAAGAYSEGFVNSKLTQNYEIECPDTKTKFSLKTGDITDWYPTNPVLRAITPKDTVRSMDIFPVKITQEAILVDVSEAATTKFQGAGRGGSDTSIDANNVFALQPRQYLEGSGPDDIMEMGGGAPAKKVDPYVLAISIFAYACLAVAGTAVCLYAESYAALGIFWVVLLAITGAYVLNYIKEEENAAN</sequence>
<evidence type="ECO:0000256" key="2">
    <source>
        <dbReference type="ARBA" id="ARBA00023063"/>
    </source>
</evidence>
<name>A0ABP1GJV2_9CHLO</name>
<keyword evidence="6" id="KW-1185">Reference proteome</keyword>
<dbReference type="Pfam" id="PF13806">
    <property type="entry name" value="Rieske_2"/>
    <property type="match status" value="1"/>
</dbReference>
<dbReference type="InterPro" id="IPR012748">
    <property type="entry name" value="Rieske-like_NirD"/>
</dbReference>
<keyword evidence="3" id="KW-0812">Transmembrane</keyword>
<dbReference type="Gene3D" id="2.102.10.10">
    <property type="entry name" value="Rieske [2Fe-2S] iron-sulphur domain"/>
    <property type="match status" value="1"/>
</dbReference>
<organism evidence="5 6">
    <name type="scientific">Coccomyxa viridis</name>
    <dbReference type="NCBI Taxonomy" id="1274662"/>
    <lineage>
        <taxon>Eukaryota</taxon>
        <taxon>Viridiplantae</taxon>
        <taxon>Chlorophyta</taxon>
        <taxon>core chlorophytes</taxon>
        <taxon>Trebouxiophyceae</taxon>
        <taxon>Trebouxiophyceae incertae sedis</taxon>
        <taxon>Coccomyxaceae</taxon>
        <taxon>Coccomyxa</taxon>
    </lineage>
</organism>
<evidence type="ECO:0000313" key="6">
    <source>
        <dbReference type="Proteomes" id="UP001497392"/>
    </source>
</evidence>
<reference evidence="5 6" key="1">
    <citation type="submission" date="2024-06" db="EMBL/GenBank/DDBJ databases">
        <authorList>
            <person name="Kraege A."/>
            <person name="Thomma B."/>
        </authorList>
    </citation>
    <scope>NUCLEOTIDE SEQUENCE [LARGE SCALE GENOMIC DNA]</scope>
</reference>
<comment type="caution">
    <text evidence="5">The sequence shown here is derived from an EMBL/GenBank/DDBJ whole genome shotgun (WGS) entry which is preliminary data.</text>
</comment>
<keyword evidence="3" id="KW-1133">Transmembrane helix</keyword>
<dbReference type="SUPFAM" id="SSF50022">
    <property type="entry name" value="ISP domain"/>
    <property type="match status" value="1"/>
</dbReference>
<dbReference type="InterPro" id="IPR036922">
    <property type="entry name" value="Rieske_2Fe-2S_sf"/>
</dbReference>
<evidence type="ECO:0000256" key="3">
    <source>
        <dbReference type="SAM" id="Phobius"/>
    </source>
</evidence>
<evidence type="ECO:0000256" key="1">
    <source>
        <dbReference type="ARBA" id="ARBA00023002"/>
    </source>
</evidence>
<dbReference type="PANTHER" id="PTHR43456:SF2">
    <property type="entry name" value="RIESKE (2FE-2S) DOMAIN-CONTAINING PROTEIN"/>
    <property type="match status" value="1"/>
</dbReference>
<feature type="transmembrane region" description="Helical" evidence="3">
    <location>
        <begin position="268"/>
        <end position="291"/>
    </location>
</feature>
<dbReference type="PANTHER" id="PTHR43456">
    <property type="entry name" value="RIESKE (2FE-2S) DOMAIN-CONTAINING PROTEIN"/>
    <property type="match status" value="1"/>
</dbReference>
<proteinExistence type="predicted"/>
<keyword evidence="2" id="KW-0534">Nitrate assimilation</keyword>
<feature type="domain" description="Rieske-like [2Fe-2S]" evidence="4">
    <location>
        <begin position="70"/>
        <end position="184"/>
    </location>
</feature>
<keyword evidence="1" id="KW-0560">Oxidoreductase</keyword>
<accession>A0ABP1GJV2</accession>
<protein>
    <submittedName>
        <fullName evidence="5">G13409 protein</fullName>
    </submittedName>
</protein>
<dbReference type="EMBL" id="CAXHTA020000021">
    <property type="protein sequence ID" value="CAL5229978.1"/>
    <property type="molecule type" value="Genomic_DNA"/>
</dbReference>
<feature type="transmembrane region" description="Helical" evidence="3">
    <location>
        <begin position="243"/>
        <end position="262"/>
    </location>
</feature>
<evidence type="ECO:0000313" key="5">
    <source>
        <dbReference type="EMBL" id="CAL5229978.1"/>
    </source>
</evidence>
<dbReference type="Proteomes" id="UP001497392">
    <property type="component" value="Unassembled WGS sequence"/>
</dbReference>